<keyword evidence="7" id="KW-1185">Reference proteome</keyword>
<protein>
    <recommendedName>
        <fullName evidence="8">Bacterial surface antigen (D15) domain-containing protein</fullName>
    </recommendedName>
</protein>
<dbReference type="PANTHER" id="PTHR12815">
    <property type="entry name" value="SORTING AND ASSEMBLY MACHINERY SAMM50 PROTEIN FAMILY MEMBER"/>
    <property type="match status" value="1"/>
</dbReference>
<dbReference type="Pfam" id="PF07244">
    <property type="entry name" value="POTRA"/>
    <property type="match status" value="1"/>
</dbReference>
<evidence type="ECO:0000256" key="1">
    <source>
        <dbReference type="ARBA" id="ARBA00004370"/>
    </source>
</evidence>
<reference evidence="6 7" key="1">
    <citation type="journal article" date="2016" name="Int. J. Syst. Evol. Microbiol.">
        <title>Pseudaminobacter manganicus sp. nov., isolated from sludge of a manganese mine.</title>
        <authorList>
            <person name="Li J."/>
            <person name="Huang J."/>
            <person name="Liao S."/>
            <person name="Wang G."/>
        </authorList>
    </citation>
    <scope>NUCLEOTIDE SEQUENCE [LARGE SCALE GENOMIC DNA]</scope>
    <source>
        <strain evidence="6 7">JH-7</strain>
    </source>
</reference>
<comment type="subcellular location">
    <subcellularLocation>
        <location evidence="1">Membrane</location>
    </subcellularLocation>
</comment>
<dbReference type="AlphaFoldDB" id="A0A1V8RVV1"/>
<gene>
    <name evidence="6" type="ORF">BFN67_00160</name>
</gene>
<dbReference type="Proteomes" id="UP000191905">
    <property type="component" value="Unassembled WGS sequence"/>
</dbReference>
<dbReference type="EMBL" id="MDET01000001">
    <property type="protein sequence ID" value="OQM77302.1"/>
    <property type="molecule type" value="Genomic_DNA"/>
</dbReference>
<keyword evidence="3" id="KW-0472">Membrane</keyword>
<dbReference type="Pfam" id="PF01103">
    <property type="entry name" value="Omp85"/>
    <property type="match status" value="1"/>
</dbReference>
<evidence type="ECO:0000256" key="2">
    <source>
        <dbReference type="ARBA" id="ARBA00022452"/>
    </source>
</evidence>
<dbReference type="InterPro" id="IPR039910">
    <property type="entry name" value="D15-like"/>
</dbReference>
<keyword evidence="2" id="KW-0812">Transmembrane</keyword>
<dbReference type="InterPro" id="IPR000184">
    <property type="entry name" value="Bac_surfAg_D15"/>
</dbReference>
<dbReference type="Gene3D" id="3.10.20.310">
    <property type="entry name" value="membrane protein fhac"/>
    <property type="match status" value="1"/>
</dbReference>
<accession>A0A1V8RVV1</accession>
<evidence type="ECO:0000313" key="6">
    <source>
        <dbReference type="EMBL" id="OQM77302.1"/>
    </source>
</evidence>
<dbReference type="GO" id="GO:0019867">
    <property type="term" value="C:outer membrane"/>
    <property type="evidence" value="ECO:0007669"/>
    <property type="project" value="InterPro"/>
</dbReference>
<evidence type="ECO:0000313" key="7">
    <source>
        <dbReference type="Proteomes" id="UP000191905"/>
    </source>
</evidence>
<keyword evidence="2" id="KW-1134">Transmembrane beta strand</keyword>
<organism evidence="6 7">
    <name type="scientific">Manganibacter manganicus</name>
    <dbReference type="NCBI Taxonomy" id="1873176"/>
    <lineage>
        <taxon>Bacteria</taxon>
        <taxon>Pseudomonadati</taxon>
        <taxon>Pseudomonadota</taxon>
        <taxon>Alphaproteobacteria</taxon>
        <taxon>Hyphomicrobiales</taxon>
        <taxon>Phyllobacteriaceae</taxon>
        <taxon>Manganibacter</taxon>
    </lineage>
</organism>
<evidence type="ECO:0000259" key="4">
    <source>
        <dbReference type="Pfam" id="PF01103"/>
    </source>
</evidence>
<evidence type="ECO:0008006" key="8">
    <source>
        <dbReference type="Google" id="ProtNLM"/>
    </source>
</evidence>
<dbReference type="STRING" id="1873176.BFN67_00160"/>
<comment type="caution">
    <text evidence="6">The sequence shown here is derived from an EMBL/GenBank/DDBJ whole genome shotgun (WGS) entry which is preliminary data.</text>
</comment>
<dbReference type="InterPro" id="IPR010827">
    <property type="entry name" value="BamA/TamA_POTRA"/>
</dbReference>
<feature type="domain" description="Bacterial surface antigen (D15)" evidence="4">
    <location>
        <begin position="343"/>
        <end position="647"/>
    </location>
</feature>
<dbReference type="Gene3D" id="2.40.160.50">
    <property type="entry name" value="membrane protein fhac: a member of the omp85/tpsb transporter family"/>
    <property type="match status" value="1"/>
</dbReference>
<evidence type="ECO:0000256" key="3">
    <source>
        <dbReference type="ARBA" id="ARBA00023136"/>
    </source>
</evidence>
<name>A0A1V8RVV1_9HYPH</name>
<evidence type="ECO:0000259" key="5">
    <source>
        <dbReference type="Pfam" id="PF07244"/>
    </source>
</evidence>
<dbReference type="OrthoDB" id="9769707at2"/>
<proteinExistence type="predicted"/>
<dbReference type="PANTHER" id="PTHR12815:SF42">
    <property type="entry name" value="BACTERIAL SURFACE ANTIGEN (D15) DOMAIN-CONTAINING PROTEIN"/>
    <property type="match status" value="1"/>
</dbReference>
<sequence length="647" mass="69039">MQAQALSSSVKCVPGRTLSRALFCALLCSSAFVWSGQGAQAFEIFGIKLWGSDKEDKQIVNPLRYSVTFKMADGDDDLQEKLENVSALKNDEDDPVSGSLGLMTKARGDREQLVAALYGEARYDGVVDISIAGQSLDELPPDAEFKGPQPVPVVVSVDPGRKFTLGNIRLKGDAAGLASADFGLIAGGDASSGAILKAEALIVRTLKDDGRPLAKVTDREIVADHATTTLDVTLTVVAGPVAGYGDTTVEGTEAVDRDFTEYMTGLKRGRQYSPKEIEDARDRLLGLEVFNSVTVKPAEELDAEGNIPIDVKVSERKPRYFGIGGTVSNTDGLGLEGYWGHRNLFGKAENLRLEGSISGIGSNEISKLNYNAGIMFQKPGVLGPNSKFFTGVRTVYEHPDAYDRFSINGSAGVSYELDKRQTVSAELALDYSKITDSFGKHDYLIASVPLKYVFDNRDSKLNPTTGFRFLASAEPSYDINGGAAFLKLKGEGSTYLALDDNARFVLAGRAAMGSIVGASLQDVPADRRFYAGGGGSVRGYAYQGIGPKVTDKNSSFYGEPIGGLSYFETSAELRIGITDTIGIVPFVDAGTVSTKQFPDFSHVKVGAGVGLRYITPFGPLRIDAAVPLNPDPGDPSYGIYAGIGQAF</sequence>
<feature type="domain" description="POTRA" evidence="5">
    <location>
        <begin position="245"/>
        <end position="316"/>
    </location>
</feature>